<feature type="transmembrane region" description="Helical" evidence="14">
    <location>
        <begin position="386"/>
        <end position="409"/>
    </location>
</feature>
<evidence type="ECO:0000256" key="5">
    <source>
        <dbReference type="ARBA" id="ARBA00022692"/>
    </source>
</evidence>
<dbReference type="GO" id="GO:0005254">
    <property type="term" value="F:chloride channel activity"/>
    <property type="evidence" value="ECO:0007669"/>
    <property type="project" value="UniProtKB-KW"/>
</dbReference>
<keyword evidence="6 14" id="KW-1133">Transmembrane helix</keyword>
<keyword evidence="12" id="KW-0407">Ion channel</keyword>
<evidence type="ECO:0000256" key="3">
    <source>
        <dbReference type="ARBA" id="ARBA00022448"/>
    </source>
</evidence>
<proteinExistence type="inferred from homology"/>
<keyword evidence="16" id="KW-1185">Reference proteome</keyword>
<feature type="region of interest" description="Disordered" evidence="13">
    <location>
        <begin position="629"/>
        <end position="690"/>
    </location>
</feature>
<dbReference type="InterPro" id="IPR006990">
    <property type="entry name" value="Tweety"/>
</dbReference>
<protein>
    <recommendedName>
        <fullName evidence="17">Plasma membrane fusion protein PRM1</fullName>
    </recommendedName>
</protein>
<dbReference type="EMBL" id="JALLAZ020001434">
    <property type="protein sequence ID" value="KAL3775055.1"/>
    <property type="molecule type" value="Genomic_DNA"/>
</dbReference>
<keyword evidence="7" id="KW-0406">Ion transport</keyword>
<evidence type="ECO:0000256" key="2">
    <source>
        <dbReference type="ARBA" id="ARBA00009849"/>
    </source>
</evidence>
<reference evidence="15 16" key="1">
    <citation type="submission" date="2024-10" db="EMBL/GenBank/DDBJ databases">
        <title>Updated reference genomes for cyclostephanoid diatoms.</title>
        <authorList>
            <person name="Roberts W.R."/>
            <person name="Alverson A.J."/>
        </authorList>
    </citation>
    <scope>NUCLEOTIDE SEQUENCE [LARGE SCALE GENOMIC DNA]</scope>
    <source>
        <strain evidence="15 16">AJA276-08</strain>
    </source>
</reference>
<evidence type="ECO:0000256" key="12">
    <source>
        <dbReference type="ARBA" id="ARBA00023303"/>
    </source>
</evidence>
<evidence type="ECO:0000256" key="14">
    <source>
        <dbReference type="SAM" id="Phobius"/>
    </source>
</evidence>
<keyword evidence="4" id="KW-1003">Cell membrane</keyword>
<keyword evidence="5 14" id="KW-0812">Transmembrane</keyword>
<evidence type="ECO:0008006" key="17">
    <source>
        <dbReference type="Google" id="ProtNLM"/>
    </source>
</evidence>
<evidence type="ECO:0000256" key="9">
    <source>
        <dbReference type="ARBA" id="ARBA00023173"/>
    </source>
</evidence>
<feature type="transmembrane region" description="Helical" evidence="14">
    <location>
        <begin position="347"/>
        <end position="374"/>
    </location>
</feature>
<keyword evidence="8 14" id="KW-0472">Membrane</keyword>
<evidence type="ECO:0000256" key="4">
    <source>
        <dbReference type="ARBA" id="ARBA00022475"/>
    </source>
</evidence>
<dbReference type="Pfam" id="PF04906">
    <property type="entry name" value="Tweety"/>
    <property type="match status" value="1"/>
</dbReference>
<evidence type="ECO:0000256" key="1">
    <source>
        <dbReference type="ARBA" id="ARBA00004651"/>
    </source>
</evidence>
<dbReference type="GO" id="GO:0005886">
    <property type="term" value="C:plasma membrane"/>
    <property type="evidence" value="ECO:0007669"/>
    <property type="project" value="UniProtKB-SubCell"/>
</dbReference>
<comment type="caution">
    <text evidence="15">The sequence shown here is derived from an EMBL/GenBank/DDBJ whole genome shotgun (WGS) entry which is preliminary data.</text>
</comment>
<sequence>MDFPIIADRREGEERSLSPWVDFDANATYTPKPYDVPRPIINRHNKNRFGFSKDIGSLFEGGGESSVDTTDYVMGIVVGAMIIFLVAVVWSIAIVGLRISGPKRVGFLAGRFVRPCADLPGDDAEEDGVVGGGGFEVGMDSEKKFSEDRVAVSGMDDAVVDPSADKRFETRVRAVRIMFVVSGIAVIVSGKNSVLLELLFNSLVCLTLWYVLDDYSIRIIFYINKFNAGGIFYAKGIISFNGSLKNVRDGLDQVQALCRKGINLTESVFESQGEIEQPPGLETSNDRICTLNEEISVKIREVYKGLTYSVKELRAMLDGSLGNLNSDLNGLLIFTEDIDNSLEAANIFFAILIAISAILLALVISMIVGVFFAWKGLSNCFTKCMQYVLIWPLFILVLILSWIFAMLFLSASLAGSDFCINPDEHIESFLESHKEELFDSIMFGFVIYYVSGCTILPSGAEDFKKLAILMDNVLTYAHQLFTLLGDMAVDAIAQACGLSTADATALKNVAEFLHDATHFLNRLVVGLRELLRCETFNSIYITFVHQAFCVDGVSGLAYIFISSLIVAICSMVMIMLRAALYPIDEPTAFDSRGRKIIEVIKEEEQQNLPPDEAKVPALERLDTSLLRSEDGVQAVEDEGRNMPAEETAEETDVSEVKKNESPVSISVVEGQDMPMDINRTLPEVSKPDIS</sequence>
<dbReference type="GO" id="GO:0034707">
    <property type="term" value="C:chloride channel complex"/>
    <property type="evidence" value="ECO:0007669"/>
    <property type="project" value="UniProtKB-KW"/>
</dbReference>
<comment type="similarity">
    <text evidence="2">Belongs to the tweety family.</text>
</comment>
<dbReference type="PANTHER" id="PTHR12424">
    <property type="entry name" value="TWEETY-RELATED"/>
    <property type="match status" value="1"/>
</dbReference>
<keyword evidence="11" id="KW-0868">Chloride</keyword>
<evidence type="ECO:0000256" key="6">
    <source>
        <dbReference type="ARBA" id="ARBA00022989"/>
    </source>
</evidence>
<evidence type="ECO:0000256" key="8">
    <source>
        <dbReference type="ARBA" id="ARBA00023136"/>
    </source>
</evidence>
<comment type="subcellular location">
    <subcellularLocation>
        <location evidence="1">Cell membrane</location>
        <topology evidence="1">Multi-pass membrane protein</topology>
    </subcellularLocation>
</comment>
<evidence type="ECO:0000256" key="11">
    <source>
        <dbReference type="ARBA" id="ARBA00023214"/>
    </source>
</evidence>
<organism evidence="15 16">
    <name type="scientific">Stephanodiscus triporus</name>
    <dbReference type="NCBI Taxonomy" id="2934178"/>
    <lineage>
        <taxon>Eukaryota</taxon>
        <taxon>Sar</taxon>
        <taxon>Stramenopiles</taxon>
        <taxon>Ochrophyta</taxon>
        <taxon>Bacillariophyta</taxon>
        <taxon>Coscinodiscophyceae</taxon>
        <taxon>Thalassiosirophycidae</taxon>
        <taxon>Stephanodiscales</taxon>
        <taxon>Stephanodiscaceae</taxon>
        <taxon>Stephanodiscus</taxon>
    </lineage>
</organism>
<evidence type="ECO:0000313" key="15">
    <source>
        <dbReference type="EMBL" id="KAL3775055.1"/>
    </source>
</evidence>
<gene>
    <name evidence="15" type="ORF">ACHAW5_001189</name>
</gene>
<keyword evidence="9" id="KW-0869">Chloride channel</keyword>
<feature type="transmembrane region" description="Helical" evidence="14">
    <location>
        <begin position="555"/>
        <end position="576"/>
    </location>
</feature>
<keyword evidence="10" id="KW-0325">Glycoprotein</keyword>
<keyword evidence="3" id="KW-0813">Transport</keyword>
<accession>A0ABD3NGR6</accession>
<dbReference type="PANTHER" id="PTHR12424:SF19">
    <property type="entry name" value="INTEGRASE ZINC-BINDING DOMAIN-CONTAINING PROTEIN"/>
    <property type="match status" value="1"/>
</dbReference>
<feature type="transmembrane region" description="Helical" evidence="14">
    <location>
        <begin position="72"/>
        <end position="97"/>
    </location>
</feature>
<evidence type="ECO:0000256" key="13">
    <source>
        <dbReference type="SAM" id="MobiDB-lite"/>
    </source>
</evidence>
<dbReference type="Proteomes" id="UP001530315">
    <property type="component" value="Unassembled WGS sequence"/>
</dbReference>
<evidence type="ECO:0000256" key="10">
    <source>
        <dbReference type="ARBA" id="ARBA00023180"/>
    </source>
</evidence>
<evidence type="ECO:0000313" key="16">
    <source>
        <dbReference type="Proteomes" id="UP001530315"/>
    </source>
</evidence>
<name>A0ABD3NGR6_9STRA</name>
<evidence type="ECO:0000256" key="7">
    <source>
        <dbReference type="ARBA" id="ARBA00023065"/>
    </source>
</evidence>
<dbReference type="AlphaFoldDB" id="A0ABD3NGR6"/>